<dbReference type="AlphaFoldDB" id="A0ABD2Z0M1"/>
<dbReference type="EMBL" id="JBJUIK010000012">
    <property type="protein sequence ID" value="KAL3511338.1"/>
    <property type="molecule type" value="Genomic_DNA"/>
</dbReference>
<gene>
    <name evidence="1" type="ORF">ACH5RR_030739</name>
</gene>
<evidence type="ECO:0000313" key="1">
    <source>
        <dbReference type="EMBL" id="KAL3511338.1"/>
    </source>
</evidence>
<dbReference type="PANTHER" id="PTHR33052">
    <property type="entry name" value="DUF4228 DOMAIN PROTEIN-RELATED"/>
    <property type="match status" value="1"/>
</dbReference>
<protein>
    <submittedName>
        <fullName evidence="1">Uncharacterized protein</fullName>
    </submittedName>
</protein>
<comment type="caution">
    <text evidence="1">The sequence shown here is derived from an EMBL/GenBank/DDBJ whole genome shotgun (WGS) entry which is preliminary data.</text>
</comment>
<dbReference type="Proteomes" id="UP001630127">
    <property type="component" value="Unassembled WGS sequence"/>
</dbReference>
<accession>A0ABD2Z0M1</accession>
<organism evidence="1 2">
    <name type="scientific">Cinchona calisaya</name>
    <dbReference type="NCBI Taxonomy" id="153742"/>
    <lineage>
        <taxon>Eukaryota</taxon>
        <taxon>Viridiplantae</taxon>
        <taxon>Streptophyta</taxon>
        <taxon>Embryophyta</taxon>
        <taxon>Tracheophyta</taxon>
        <taxon>Spermatophyta</taxon>
        <taxon>Magnoliopsida</taxon>
        <taxon>eudicotyledons</taxon>
        <taxon>Gunneridae</taxon>
        <taxon>Pentapetalae</taxon>
        <taxon>asterids</taxon>
        <taxon>lamiids</taxon>
        <taxon>Gentianales</taxon>
        <taxon>Rubiaceae</taxon>
        <taxon>Cinchonoideae</taxon>
        <taxon>Cinchoneae</taxon>
        <taxon>Cinchona</taxon>
    </lineage>
</organism>
<keyword evidence="2" id="KW-1185">Reference proteome</keyword>
<dbReference type="InterPro" id="IPR025322">
    <property type="entry name" value="PADRE_dom"/>
</dbReference>
<reference evidence="1 2" key="1">
    <citation type="submission" date="2024-11" db="EMBL/GenBank/DDBJ databases">
        <title>A near-complete genome assembly of Cinchona calisaya.</title>
        <authorList>
            <person name="Lian D.C."/>
            <person name="Zhao X.W."/>
            <person name="Wei L."/>
        </authorList>
    </citation>
    <scope>NUCLEOTIDE SEQUENCE [LARGE SCALE GENOMIC DNA]</scope>
    <source>
        <tissue evidence="1">Nenye</tissue>
    </source>
</reference>
<sequence length="203" mass="23367">MLKRWALALGLLRSTQKESKSNKDLRVANISLDMSIQFKNSTVRIVHAGGKEELYQHPILASQLMEKYPEMCVAWPNIFKRPHESILSAEDYLLPGQKYYLVPSTTVEKLKRRRSRKGKVKQLEGSQQPILFIKDVADVGAENSDESICSAKDFYVSSDRWSSCLLRRTCKEKKPFIPPIQKPKTWKELEWEPSLTSIEEVSP</sequence>
<evidence type="ECO:0000313" key="2">
    <source>
        <dbReference type="Proteomes" id="UP001630127"/>
    </source>
</evidence>
<proteinExistence type="predicted"/>
<name>A0ABD2Z0M1_9GENT</name>
<dbReference type="Pfam" id="PF14009">
    <property type="entry name" value="PADRE"/>
    <property type="match status" value="1"/>
</dbReference>